<feature type="transmembrane region" description="Helical" evidence="1">
    <location>
        <begin position="114"/>
        <end position="137"/>
    </location>
</feature>
<reference evidence="2" key="1">
    <citation type="submission" date="2023-06" db="EMBL/GenBank/DDBJ databases">
        <title>Genome sequence of Methanosarcinaceae archaeon Ag5.</title>
        <authorList>
            <person name="Protasov E."/>
            <person name="Platt K."/>
            <person name="Poehlein A."/>
            <person name="Daniel R."/>
            <person name="Brune A."/>
        </authorList>
    </citation>
    <scope>NUCLEOTIDE SEQUENCE</scope>
    <source>
        <strain evidence="2">Ag5</strain>
    </source>
</reference>
<feature type="transmembrane region" description="Helical" evidence="1">
    <location>
        <begin position="165"/>
        <end position="184"/>
    </location>
</feature>
<feature type="transmembrane region" description="Helical" evidence="1">
    <location>
        <begin position="339"/>
        <end position="357"/>
    </location>
</feature>
<evidence type="ECO:0000256" key="1">
    <source>
        <dbReference type="SAM" id="Phobius"/>
    </source>
</evidence>
<organism evidence="2 3">
    <name type="scientific">Methanolapillus africanus</name>
    <dbReference type="NCBI Taxonomy" id="3028297"/>
    <lineage>
        <taxon>Archaea</taxon>
        <taxon>Methanobacteriati</taxon>
        <taxon>Methanobacteriota</taxon>
        <taxon>Stenosarchaea group</taxon>
        <taxon>Methanomicrobia</taxon>
        <taxon>Methanosarcinales</taxon>
        <taxon>Methanosarcinaceae</taxon>
        <taxon>Methanolapillus</taxon>
    </lineage>
</organism>
<feature type="transmembrane region" description="Helical" evidence="1">
    <location>
        <begin position="226"/>
        <end position="249"/>
    </location>
</feature>
<protein>
    <submittedName>
        <fullName evidence="2">Uncharacterized protein</fullName>
    </submittedName>
</protein>
<sequence length="358" mass="40088">MMILSQVFDVVKTKLYNTQVSVWDCAFFCILPILFLIAATGLPNLSLAGLIGSAFSLAGLYVLVFLFAGIFYMSFKNMFQYKQNVLFHGVVFFIYAAVFLYGVVFNLYLNKEPAGFMVNLAFMIWIMFFYFTAINVLNTVQDKSEVKALLSGKFSALSPAFKKKAAVIAASVAALIFTDISLYFSMIESGIASTDLFELAGTFIVITFFLYAANRLILKRKVTSRTIAYIPVSFFMLILNFIVLLKIGIRTGILAVIPSPATFFADVAPFMTTDWVPFLALGLTDVIFYMIWIWMIIKVCTFIRNGVPSLFAAVQPGTAVTKESWFEQSVFNGMFKTKAVRVAGILMVLMMAEMMYFS</sequence>
<keyword evidence="3" id="KW-1185">Reference proteome</keyword>
<accession>A0AAE4MME4</accession>
<evidence type="ECO:0000313" key="2">
    <source>
        <dbReference type="EMBL" id="MDV0447738.1"/>
    </source>
</evidence>
<keyword evidence="1" id="KW-0472">Membrane</keyword>
<proteinExistence type="predicted"/>
<feature type="transmembrane region" description="Helical" evidence="1">
    <location>
        <begin position="48"/>
        <end position="73"/>
    </location>
</feature>
<dbReference type="EMBL" id="JAWDKD010000022">
    <property type="protein sequence ID" value="MDV0447738.1"/>
    <property type="molecule type" value="Genomic_DNA"/>
</dbReference>
<name>A0AAE4MME4_9EURY</name>
<dbReference type="AlphaFoldDB" id="A0AAE4MME4"/>
<keyword evidence="1" id="KW-1133">Transmembrane helix</keyword>
<keyword evidence="1" id="KW-0812">Transmembrane</keyword>
<feature type="transmembrane region" description="Helical" evidence="1">
    <location>
        <begin position="196"/>
        <end position="214"/>
    </location>
</feature>
<comment type="caution">
    <text evidence="2">The sequence shown here is derived from an EMBL/GenBank/DDBJ whole genome shotgun (WGS) entry which is preliminary data.</text>
</comment>
<feature type="transmembrane region" description="Helical" evidence="1">
    <location>
        <begin position="21"/>
        <end position="42"/>
    </location>
</feature>
<evidence type="ECO:0000313" key="3">
    <source>
        <dbReference type="Proteomes" id="UP001271789"/>
    </source>
</evidence>
<gene>
    <name evidence="2" type="ORF">MsAg5_16500</name>
</gene>
<feature type="transmembrane region" description="Helical" evidence="1">
    <location>
        <begin position="85"/>
        <end position="108"/>
    </location>
</feature>
<dbReference type="Proteomes" id="UP001271789">
    <property type="component" value="Unassembled WGS sequence"/>
</dbReference>
<feature type="transmembrane region" description="Helical" evidence="1">
    <location>
        <begin position="275"/>
        <end position="297"/>
    </location>
</feature>
<dbReference type="RefSeq" id="WP_338100184.1">
    <property type="nucleotide sequence ID" value="NZ_JAWDKD010000022.1"/>
</dbReference>